<keyword evidence="1" id="KW-0472">Membrane</keyword>
<feature type="transmembrane region" description="Helical" evidence="1">
    <location>
        <begin position="29"/>
        <end position="52"/>
    </location>
</feature>
<keyword evidence="1" id="KW-1133">Transmembrane helix</keyword>
<dbReference type="KEGG" id="uth:DKZ56_14925"/>
<feature type="transmembrane region" description="Helical" evidence="1">
    <location>
        <begin position="6"/>
        <end position="22"/>
    </location>
</feature>
<dbReference type="NCBIfam" id="TIGR02357">
    <property type="entry name" value="ECF_ThiT_YuaJ"/>
    <property type="match status" value="1"/>
</dbReference>
<evidence type="ECO:0000313" key="3">
    <source>
        <dbReference type="Proteomes" id="UP000291151"/>
    </source>
</evidence>
<reference evidence="2 3" key="1">
    <citation type="submission" date="2019-02" db="EMBL/GenBank/DDBJ databases">
        <title>Ureibacillus thermophilus.</title>
        <authorList>
            <person name="Sunny J.S."/>
            <person name="Natarajan A."/>
            <person name="Saleena L.M."/>
        </authorList>
    </citation>
    <scope>NUCLEOTIDE SEQUENCE [LARGE SCALE GENOMIC DNA]</scope>
    <source>
        <strain evidence="2 3">LM102</strain>
    </source>
</reference>
<dbReference type="Gene3D" id="1.10.1760.20">
    <property type="match status" value="1"/>
</dbReference>
<evidence type="ECO:0000313" key="2">
    <source>
        <dbReference type="EMBL" id="QBK26997.1"/>
    </source>
</evidence>
<protein>
    <submittedName>
        <fullName evidence="2">Energy-coupled thiamine transporter ThiT</fullName>
    </submittedName>
</protein>
<name>A0A4P6UVT7_9BACL</name>
<keyword evidence="3" id="KW-1185">Reference proteome</keyword>
<dbReference type="RefSeq" id="WP_208650672.1">
    <property type="nucleotide sequence ID" value="NZ_CP036528.1"/>
</dbReference>
<proteinExistence type="predicted"/>
<accession>A0A4P6UVT7</accession>
<organism evidence="2 3">
    <name type="scientific">Ureibacillus thermophilus</name>
    <dbReference type="NCBI Taxonomy" id="367743"/>
    <lineage>
        <taxon>Bacteria</taxon>
        <taxon>Bacillati</taxon>
        <taxon>Bacillota</taxon>
        <taxon>Bacilli</taxon>
        <taxon>Bacillales</taxon>
        <taxon>Caryophanaceae</taxon>
        <taxon>Ureibacillus</taxon>
    </lineage>
</organism>
<dbReference type="InterPro" id="IPR012651">
    <property type="entry name" value="Thia_Transptr_ThiT"/>
</dbReference>
<dbReference type="Proteomes" id="UP000291151">
    <property type="component" value="Chromosome"/>
</dbReference>
<dbReference type="GO" id="GO:0015234">
    <property type="term" value="F:thiamine transmembrane transporter activity"/>
    <property type="evidence" value="ECO:0007669"/>
    <property type="project" value="InterPro"/>
</dbReference>
<dbReference type="Pfam" id="PF09515">
    <property type="entry name" value="Thia_YuaJ"/>
    <property type="match status" value="1"/>
</dbReference>
<dbReference type="GO" id="GO:0005886">
    <property type="term" value="C:plasma membrane"/>
    <property type="evidence" value="ECO:0007669"/>
    <property type="project" value="InterPro"/>
</dbReference>
<dbReference type="EMBL" id="CP036528">
    <property type="protein sequence ID" value="QBK26997.1"/>
    <property type="molecule type" value="Genomic_DNA"/>
</dbReference>
<dbReference type="AlphaFoldDB" id="A0A4P6UVT7"/>
<gene>
    <name evidence="2" type="primary">thiT</name>
    <name evidence="2" type="ORF">DKZ56_14925</name>
</gene>
<feature type="transmembrane region" description="Helical" evidence="1">
    <location>
        <begin position="159"/>
        <end position="177"/>
    </location>
</feature>
<feature type="transmembrane region" description="Helical" evidence="1">
    <location>
        <begin position="112"/>
        <end position="139"/>
    </location>
</feature>
<keyword evidence="1" id="KW-0812">Transmembrane</keyword>
<evidence type="ECO:0000256" key="1">
    <source>
        <dbReference type="SAM" id="Phobius"/>
    </source>
</evidence>
<sequence>MRNKKLLWMIEIALFAAIGYVLDQIKFSIWAQGGSVSFVMLPIILIAIRWGLSAGLITGLLVGLLNMTINPYIVHWAQALLDYVFAFTFVGFAAIVRKQVLNGVATNHKKKIAIYVVIGTIVGGLLRYICHILAGAIFFKEYAGEQNAWIYSIVYNGTYMLPAIVITAIAAAFIFTASPRLIKRENE</sequence>
<feature type="transmembrane region" description="Helical" evidence="1">
    <location>
        <begin position="72"/>
        <end position="96"/>
    </location>
</feature>